<name>A0A0A8YU51_ARUDO</name>
<accession>A0A0A8YU51</accession>
<protein>
    <submittedName>
        <fullName evidence="1">Uncharacterized protein</fullName>
    </submittedName>
</protein>
<reference evidence="1" key="2">
    <citation type="journal article" date="2015" name="Data Brief">
        <title>Shoot transcriptome of the giant reed, Arundo donax.</title>
        <authorList>
            <person name="Barrero R.A."/>
            <person name="Guerrero F.D."/>
            <person name="Moolhuijzen P."/>
            <person name="Goolsby J.A."/>
            <person name="Tidwell J."/>
            <person name="Bellgard S.E."/>
            <person name="Bellgard M.I."/>
        </authorList>
    </citation>
    <scope>NUCLEOTIDE SEQUENCE</scope>
    <source>
        <tissue evidence="1">Shoot tissue taken approximately 20 cm above the soil surface</tissue>
    </source>
</reference>
<dbReference type="AlphaFoldDB" id="A0A0A8YU51"/>
<proteinExistence type="predicted"/>
<reference evidence="1" key="1">
    <citation type="submission" date="2014-09" db="EMBL/GenBank/DDBJ databases">
        <authorList>
            <person name="Magalhaes I.L.F."/>
            <person name="Oliveira U."/>
            <person name="Santos F.R."/>
            <person name="Vidigal T.H.D.A."/>
            <person name="Brescovit A.D."/>
            <person name="Santos A.J."/>
        </authorList>
    </citation>
    <scope>NUCLEOTIDE SEQUENCE</scope>
    <source>
        <tissue evidence="1">Shoot tissue taken approximately 20 cm above the soil surface</tissue>
    </source>
</reference>
<organism evidence="1">
    <name type="scientific">Arundo donax</name>
    <name type="common">Giant reed</name>
    <name type="synonym">Donax arundinaceus</name>
    <dbReference type="NCBI Taxonomy" id="35708"/>
    <lineage>
        <taxon>Eukaryota</taxon>
        <taxon>Viridiplantae</taxon>
        <taxon>Streptophyta</taxon>
        <taxon>Embryophyta</taxon>
        <taxon>Tracheophyta</taxon>
        <taxon>Spermatophyta</taxon>
        <taxon>Magnoliopsida</taxon>
        <taxon>Liliopsida</taxon>
        <taxon>Poales</taxon>
        <taxon>Poaceae</taxon>
        <taxon>PACMAD clade</taxon>
        <taxon>Arundinoideae</taxon>
        <taxon>Arundineae</taxon>
        <taxon>Arundo</taxon>
    </lineage>
</organism>
<sequence length="47" mass="5391">MLVKVVIDPFKRSNRMVLSIQLKNSQCISYLITNWVMSVCLVEISSC</sequence>
<evidence type="ECO:0000313" key="1">
    <source>
        <dbReference type="EMBL" id="JAD26102.1"/>
    </source>
</evidence>
<dbReference type="EMBL" id="GBRH01271793">
    <property type="protein sequence ID" value="JAD26102.1"/>
    <property type="molecule type" value="Transcribed_RNA"/>
</dbReference>